<protein>
    <submittedName>
        <fullName evidence="2 4">Uncharacterized protein</fullName>
    </submittedName>
</protein>
<keyword evidence="1" id="KW-0472">Membrane</keyword>
<name>A0A0N4XSB4_NIPBR</name>
<evidence type="ECO:0000313" key="3">
    <source>
        <dbReference type="Proteomes" id="UP000271162"/>
    </source>
</evidence>
<organism evidence="4">
    <name type="scientific">Nippostrongylus brasiliensis</name>
    <name type="common">Rat hookworm</name>
    <dbReference type="NCBI Taxonomy" id="27835"/>
    <lineage>
        <taxon>Eukaryota</taxon>
        <taxon>Metazoa</taxon>
        <taxon>Ecdysozoa</taxon>
        <taxon>Nematoda</taxon>
        <taxon>Chromadorea</taxon>
        <taxon>Rhabditida</taxon>
        <taxon>Rhabditina</taxon>
        <taxon>Rhabditomorpha</taxon>
        <taxon>Strongyloidea</taxon>
        <taxon>Heligmosomidae</taxon>
        <taxon>Nippostrongylus</taxon>
    </lineage>
</organism>
<keyword evidence="1" id="KW-0812">Transmembrane</keyword>
<dbReference type="AlphaFoldDB" id="A0A0N4XSB4"/>
<accession>A0A0N4XSB4</accession>
<reference evidence="2 3" key="2">
    <citation type="submission" date="2018-11" db="EMBL/GenBank/DDBJ databases">
        <authorList>
            <consortium name="Pathogen Informatics"/>
        </authorList>
    </citation>
    <scope>NUCLEOTIDE SEQUENCE [LARGE SCALE GENOMIC DNA]</scope>
</reference>
<reference evidence="4" key="1">
    <citation type="submission" date="2017-02" db="UniProtKB">
        <authorList>
            <consortium name="WormBaseParasite"/>
        </authorList>
    </citation>
    <scope>IDENTIFICATION</scope>
</reference>
<evidence type="ECO:0000313" key="2">
    <source>
        <dbReference type="EMBL" id="VDL69008.1"/>
    </source>
</evidence>
<dbReference type="Proteomes" id="UP000271162">
    <property type="component" value="Unassembled WGS sequence"/>
</dbReference>
<dbReference type="WBParaSite" id="NBR_0000541601-mRNA-1">
    <property type="protein sequence ID" value="NBR_0000541601-mRNA-1"/>
    <property type="gene ID" value="NBR_0000541601"/>
</dbReference>
<sequence length="91" mass="9808">MIHEEEKAAKAARMRVYTAITLGLVGVATVIVLGIFAVYIKRQREAKERQGLMSIGVGARGCTLPGAPLANSTMRSYIPPTQSSQLHLRVG</sequence>
<keyword evidence="3" id="KW-1185">Reference proteome</keyword>
<dbReference type="EMBL" id="UYSL01012989">
    <property type="protein sequence ID" value="VDL69008.1"/>
    <property type="molecule type" value="Genomic_DNA"/>
</dbReference>
<gene>
    <name evidence="2" type="ORF">NBR_LOCUS5419</name>
</gene>
<keyword evidence="1" id="KW-1133">Transmembrane helix</keyword>
<dbReference type="STRING" id="27835.A0A0N4XSB4"/>
<evidence type="ECO:0000313" key="4">
    <source>
        <dbReference type="WBParaSite" id="NBR_0000541601-mRNA-1"/>
    </source>
</evidence>
<proteinExistence type="predicted"/>
<feature type="transmembrane region" description="Helical" evidence="1">
    <location>
        <begin position="16"/>
        <end position="40"/>
    </location>
</feature>
<evidence type="ECO:0000256" key="1">
    <source>
        <dbReference type="SAM" id="Phobius"/>
    </source>
</evidence>